<dbReference type="GeneID" id="94432930"/>
<evidence type="ECO:0000313" key="2">
    <source>
        <dbReference type="Proteomes" id="UP000221165"/>
    </source>
</evidence>
<organism evidence="1 2">
    <name type="scientific">Cystoisospora suis</name>
    <dbReference type="NCBI Taxonomy" id="483139"/>
    <lineage>
        <taxon>Eukaryota</taxon>
        <taxon>Sar</taxon>
        <taxon>Alveolata</taxon>
        <taxon>Apicomplexa</taxon>
        <taxon>Conoidasida</taxon>
        <taxon>Coccidia</taxon>
        <taxon>Eucoccidiorida</taxon>
        <taxon>Eimeriorina</taxon>
        <taxon>Sarcocystidae</taxon>
        <taxon>Cystoisospora</taxon>
    </lineage>
</organism>
<sequence length="179" mass="20553">MRCIRRSLRIVLSAYSFVLKISGRPEESLPVCEQNVFKRTLAPLADPCQEGWLEDERTMYRPHIKLFHRNWWVHRRRPRAMTSTVRTSCIDLGGLVPRRFLLEPHQGRRQSCPYKCCAIIHTLFLSLEVLSGILCPLAELTSSLLLFMSTPKRRSLTCYVVGQISNIPVPLSRSSGSSR</sequence>
<dbReference type="RefSeq" id="XP_067918305.1">
    <property type="nucleotide sequence ID" value="XM_068069719.1"/>
</dbReference>
<dbReference type="AlphaFoldDB" id="A0A2C6KIV9"/>
<dbReference type="Proteomes" id="UP000221165">
    <property type="component" value="Unassembled WGS sequence"/>
</dbReference>
<name>A0A2C6KIV9_9APIC</name>
<gene>
    <name evidence="1" type="ORF">CSUI_009606</name>
</gene>
<keyword evidence="2" id="KW-1185">Reference proteome</keyword>
<dbReference type="EMBL" id="MIGC01005802">
    <property type="protein sequence ID" value="PHJ16578.1"/>
    <property type="molecule type" value="Genomic_DNA"/>
</dbReference>
<protein>
    <submittedName>
        <fullName evidence="1">Uncharacterized protein</fullName>
    </submittedName>
</protein>
<proteinExistence type="predicted"/>
<reference evidence="1 2" key="1">
    <citation type="journal article" date="2017" name="Int. J. Parasitol.">
        <title>The genome of the protozoan parasite Cystoisospora suis and a reverse vaccinology approach to identify vaccine candidates.</title>
        <authorList>
            <person name="Palmieri N."/>
            <person name="Shrestha A."/>
            <person name="Ruttkowski B."/>
            <person name="Beck T."/>
            <person name="Vogl C."/>
            <person name="Tomley F."/>
            <person name="Blake D.P."/>
            <person name="Joachim A."/>
        </authorList>
    </citation>
    <scope>NUCLEOTIDE SEQUENCE [LARGE SCALE GENOMIC DNA]</scope>
    <source>
        <strain evidence="1 2">Wien I</strain>
    </source>
</reference>
<dbReference type="VEuPathDB" id="ToxoDB:CSUI_009606"/>
<comment type="caution">
    <text evidence="1">The sequence shown here is derived from an EMBL/GenBank/DDBJ whole genome shotgun (WGS) entry which is preliminary data.</text>
</comment>
<evidence type="ECO:0000313" key="1">
    <source>
        <dbReference type="EMBL" id="PHJ16578.1"/>
    </source>
</evidence>
<accession>A0A2C6KIV9</accession>